<protein>
    <recommendedName>
        <fullName evidence="1">UPF0246 protein LA749_07540</fullName>
    </recommendedName>
</protein>
<sequence length="253" mass="30083">MKIIIAPAKKMKVDQESFPVQSKPEFLNRTRILEKFLKSRNYDQLKEIWDASDRVVKASRLQLKNMNLDERLTPAILSFSGIQYQYMTPDLFTTPALKYIQKNLRVLSGFYGVLRPFDGVCPYRLEMRTKMVGFKDYSLYHFWDNLIAESLFKEDDTVINLASKEYSKTVTPYLNEKRKMITVDFQEKKRDKWRTIATHAKMARGEMVRFMAEEQIKNPADLQDFHDFEFKFDPDISSATHYVFRTNFDFKKR</sequence>
<proteinExistence type="inferred from homology"/>
<dbReference type="InterPro" id="IPR005583">
    <property type="entry name" value="YaaA"/>
</dbReference>
<accession>A0A5P5ZKW4</accession>
<evidence type="ECO:0000256" key="1">
    <source>
        <dbReference type="HAMAP-Rule" id="MF_00652"/>
    </source>
</evidence>
<dbReference type="GO" id="GO:0033194">
    <property type="term" value="P:response to hydroperoxide"/>
    <property type="evidence" value="ECO:0007669"/>
    <property type="project" value="TreeGrafter"/>
</dbReference>
<evidence type="ECO:0000313" key="3">
    <source>
        <dbReference type="Proteomes" id="UP000325393"/>
    </source>
</evidence>
<dbReference type="EMBL" id="CP044496">
    <property type="protein sequence ID" value="QFG51838.1"/>
    <property type="molecule type" value="Genomic_DNA"/>
</dbReference>
<comment type="similarity">
    <text evidence="1">Belongs to the UPF0246 family.</text>
</comment>
<reference evidence="2 3" key="1">
    <citation type="submission" date="2019-09" db="EMBL/GenBank/DDBJ databases">
        <title>Genome sequencing of Lactobacillus acetotolerans.</title>
        <authorList>
            <person name="Kim K."/>
        </authorList>
    </citation>
    <scope>NUCLEOTIDE SEQUENCE [LARGE SCALE GENOMIC DNA]</scope>
    <source>
        <strain evidence="2 3">LA749</strain>
    </source>
</reference>
<dbReference type="HAMAP" id="MF_00652">
    <property type="entry name" value="UPF0246"/>
    <property type="match status" value="1"/>
</dbReference>
<dbReference type="PANTHER" id="PTHR30283">
    <property type="entry name" value="PEROXIDE STRESS RESPONSE PROTEIN YAAA"/>
    <property type="match status" value="1"/>
</dbReference>
<gene>
    <name evidence="2" type="primary">yaaA</name>
    <name evidence="2" type="ORF">LA749_07540</name>
</gene>
<evidence type="ECO:0000313" key="2">
    <source>
        <dbReference type="EMBL" id="QFG51838.1"/>
    </source>
</evidence>
<dbReference type="NCBIfam" id="NF002543">
    <property type="entry name" value="PRK02101.1-4"/>
    <property type="match status" value="1"/>
</dbReference>
<organism evidence="2 3">
    <name type="scientific">Lactobacillus acetotolerans</name>
    <dbReference type="NCBI Taxonomy" id="1600"/>
    <lineage>
        <taxon>Bacteria</taxon>
        <taxon>Bacillati</taxon>
        <taxon>Bacillota</taxon>
        <taxon>Bacilli</taxon>
        <taxon>Lactobacillales</taxon>
        <taxon>Lactobacillaceae</taxon>
        <taxon>Lactobacillus</taxon>
    </lineage>
</organism>
<dbReference type="Proteomes" id="UP000325393">
    <property type="component" value="Chromosome"/>
</dbReference>
<dbReference type="PANTHER" id="PTHR30283:SF4">
    <property type="entry name" value="PEROXIDE STRESS RESISTANCE PROTEIN YAAA"/>
    <property type="match status" value="1"/>
</dbReference>
<dbReference type="GO" id="GO:0005829">
    <property type="term" value="C:cytosol"/>
    <property type="evidence" value="ECO:0007669"/>
    <property type="project" value="TreeGrafter"/>
</dbReference>
<name>A0A5P5ZKW4_9LACO</name>
<dbReference type="GeneID" id="78212837"/>
<dbReference type="AlphaFoldDB" id="A0A5P5ZKW4"/>
<dbReference type="Pfam" id="PF03883">
    <property type="entry name" value="H2O2_YaaD"/>
    <property type="match status" value="1"/>
</dbReference>
<dbReference type="RefSeq" id="WP_056970082.1">
    <property type="nucleotide sequence ID" value="NZ_CP044496.1"/>
</dbReference>